<keyword evidence="1" id="KW-0489">Methyltransferase</keyword>
<reference evidence="1 2" key="1">
    <citation type="submission" date="2022-01" db="EMBL/GenBank/DDBJ databases">
        <title>Mariniradius saccharolyticus sp. nov., isolated from sediment of a river.</title>
        <authorList>
            <person name="Liu H."/>
        </authorList>
    </citation>
    <scope>NUCLEOTIDE SEQUENCE [LARGE SCALE GENOMIC DNA]</scope>
    <source>
        <strain evidence="1 2">RY-2</strain>
    </source>
</reference>
<accession>A0ABS9BR65</accession>
<dbReference type="PANTHER" id="PTHR43861">
    <property type="entry name" value="TRANS-ACONITATE 2-METHYLTRANSFERASE-RELATED"/>
    <property type="match status" value="1"/>
</dbReference>
<dbReference type="Gene3D" id="3.40.50.150">
    <property type="entry name" value="Vaccinia Virus protein VP39"/>
    <property type="match status" value="1"/>
</dbReference>
<dbReference type="SUPFAM" id="SSF53335">
    <property type="entry name" value="S-adenosyl-L-methionine-dependent methyltransferases"/>
    <property type="match status" value="1"/>
</dbReference>
<evidence type="ECO:0000313" key="1">
    <source>
        <dbReference type="EMBL" id="MCF1750543.1"/>
    </source>
</evidence>
<name>A0ABS9BR65_9BACT</name>
<dbReference type="Pfam" id="PF13489">
    <property type="entry name" value="Methyltransf_23"/>
    <property type="match status" value="1"/>
</dbReference>
<dbReference type="CDD" id="cd02440">
    <property type="entry name" value="AdoMet_MTases"/>
    <property type="match status" value="1"/>
</dbReference>
<dbReference type="Proteomes" id="UP001201449">
    <property type="component" value="Unassembled WGS sequence"/>
</dbReference>
<dbReference type="GO" id="GO:0032259">
    <property type="term" value="P:methylation"/>
    <property type="evidence" value="ECO:0007669"/>
    <property type="project" value="UniProtKB-KW"/>
</dbReference>
<gene>
    <name evidence="1" type="ORF">L0U89_05620</name>
</gene>
<protein>
    <submittedName>
        <fullName evidence="1">Class I SAM-dependent methyltransferase</fullName>
    </submittedName>
</protein>
<comment type="caution">
    <text evidence="1">The sequence shown here is derived from an EMBL/GenBank/DDBJ whole genome shotgun (WGS) entry which is preliminary data.</text>
</comment>
<proteinExistence type="predicted"/>
<dbReference type="EMBL" id="JAKEVZ010000003">
    <property type="protein sequence ID" value="MCF1750543.1"/>
    <property type="molecule type" value="Genomic_DNA"/>
</dbReference>
<dbReference type="GO" id="GO:0008168">
    <property type="term" value="F:methyltransferase activity"/>
    <property type="evidence" value="ECO:0007669"/>
    <property type="project" value="UniProtKB-KW"/>
</dbReference>
<dbReference type="RefSeq" id="WP_234860633.1">
    <property type="nucleotide sequence ID" value="NZ_JAKEVZ010000003.1"/>
</dbReference>
<keyword evidence="2" id="KW-1185">Reference proteome</keyword>
<evidence type="ECO:0000313" key="2">
    <source>
        <dbReference type="Proteomes" id="UP001201449"/>
    </source>
</evidence>
<organism evidence="1 2">
    <name type="scientific">Mariniradius sediminis</name>
    <dbReference type="NCBI Taxonomy" id="2909237"/>
    <lineage>
        <taxon>Bacteria</taxon>
        <taxon>Pseudomonadati</taxon>
        <taxon>Bacteroidota</taxon>
        <taxon>Cytophagia</taxon>
        <taxon>Cytophagales</taxon>
        <taxon>Cyclobacteriaceae</taxon>
        <taxon>Mariniradius</taxon>
    </lineage>
</organism>
<sequence length="309" mass="35142">MPIKPNYACAFCGQTESPTLVAAQERMFGMGDLFEVAVCPICESIQLVDVPENLDKYYPESYYAHQVLVRANSFKNFLKKIRYQLFLLTQGKAFKPIFGEWMAIAGIGTDDAIADIGCGNGQLLYEMHAAGFWRLKGYDPYLETEKKLGPEFKLERKSIFEVEEKFDLLMMHHSFEHMSEPAKVLAKAFETLNPGGKMLIRVPVADAEIWKSEGANWVQLDVPRHLHIPSVKGLCQLAEESGFNTQKVVFDSTAFQFWGTELYKREMPLRGTDPINEFTGDELKRFGQKAHALNLMMKGDQACFYFSKT</sequence>
<keyword evidence="1" id="KW-0808">Transferase</keyword>
<dbReference type="InterPro" id="IPR029063">
    <property type="entry name" value="SAM-dependent_MTases_sf"/>
</dbReference>